<accession>W9SED6</accession>
<name>W9SED6_9ROSA</name>
<dbReference type="AlphaFoldDB" id="W9SED6"/>
<reference evidence="2" key="1">
    <citation type="submission" date="2013-01" db="EMBL/GenBank/DDBJ databases">
        <title>Draft Genome Sequence of a Mulberry Tree, Morus notabilis C.K. Schneid.</title>
        <authorList>
            <person name="He N."/>
            <person name="Zhao S."/>
        </authorList>
    </citation>
    <scope>NUCLEOTIDE SEQUENCE</scope>
</reference>
<dbReference type="EMBL" id="KE345347">
    <property type="protein sequence ID" value="EXC02128.1"/>
    <property type="molecule type" value="Genomic_DNA"/>
</dbReference>
<evidence type="ECO:0000313" key="1">
    <source>
        <dbReference type="EMBL" id="EXC02128.1"/>
    </source>
</evidence>
<proteinExistence type="predicted"/>
<sequence>MEELTPARDVAIRVTVQHEDRRSEREEDRKAVDRRLARSAVRPWFAQPPEEAGFALPLVGKRAGYSFCRGDHIAVRAWGSDHPSPSGGRGVAGIEAFRCYDLGLM</sequence>
<gene>
    <name evidence="1" type="ORF">L484_024093</name>
</gene>
<keyword evidence="2" id="KW-1185">Reference proteome</keyword>
<organism evidence="1 2">
    <name type="scientific">Morus notabilis</name>
    <dbReference type="NCBI Taxonomy" id="981085"/>
    <lineage>
        <taxon>Eukaryota</taxon>
        <taxon>Viridiplantae</taxon>
        <taxon>Streptophyta</taxon>
        <taxon>Embryophyta</taxon>
        <taxon>Tracheophyta</taxon>
        <taxon>Spermatophyta</taxon>
        <taxon>Magnoliopsida</taxon>
        <taxon>eudicotyledons</taxon>
        <taxon>Gunneridae</taxon>
        <taxon>Pentapetalae</taxon>
        <taxon>rosids</taxon>
        <taxon>fabids</taxon>
        <taxon>Rosales</taxon>
        <taxon>Moraceae</taxon>
        <taxon>Moreae</taxon>
        <taxon>Morus</taxon>
    </lineage>
</organism>
<dbReference type="Proteomes" id="UP000030645">
    <property type="component" value="Unassembled WGS sequence"/>
</dbReference>
<protein>
    <submittedName>
        <fullName evidence="1">Uncharacterized protein</fullName>
    </submittedName>
</protein>
<evidence type="ECO:0000313" key="2">
    <source>
        <dbReference type="Proteomes" id="UP000030645"/>
    </source>
</evidence>